<reference evidence="2" key="1">
    <citation type="submission" date="2020-02" db="EMBL/GenBank/DDBJ databases">
        <authorList>
            <person name="Meier V. D."/>
        </authorList>
    </citation>
    <scope>NUCLEOTIDE SEQUENCE</scope>
    <source>
        <strain evidence="2">AVDCRST_MAG77</strain>
    </source>
</reference>
<evidence type="ECO:0000256" key="1">
    <source>
        <dbReference type="SAM" id="MobiDB-lite"/>
    </source>
</evidence>
<organism evidence="2">
    <name type="scientific">uncultured Chloroflexota bacterium</name>
    <dbReference type="NCBI Taxonomy" id="166587"/>
    <lineage>
        <taxon>Bacteria</taxon>
        <taxon>Bacillati</taxon>
        <taxon>Chloroflexota</taxon>
        <taxon>environmental samples</taxon>
    </lineage>
</organism>
<gene>
    <name evidence="2" type="ORF">AVDCRST_MAG77-254</name>
</gene>
<feature type="region of interest" description="Disordered" evidence="1">
    <location>
        <begin position="1"/>
        <end position="24"/>
    </location>
</feature>
<dbReference type="AlphaFoldDB" id="A0A6J4H7W1"/>
<feature type="non-terminal residue" evidence="2">
    <location>
        <position position="54"/>
    </location>
</feature>
<dbReference type="EMBL" id="CADCTC010000016">
    <property type="protein sequence ID" value="CAA9216708.1"/>
    <property type="molecule type" value="Genomic_DNA"/>
</dbReference>
<accession>A0A6J4H7W1</accession>
<name>A0A6J4H7W1_9CHLR</name>
<feature type="compositionally biased region" description="Gly residues" evidence="1">
    <location>
        <begin position="1"/>
        <end position="10"/>
    </location>
</feature>
<protein>
    <submittedName>
        <fullName evidence="2">Uncharacterized protein</fullName>
    </submittedName>
</protein>
<feature type="non-terminal residue" evidence="2">
    <location>
        <position position="1"/>
    </location>
</feature>
<proteinExistence type="predicted"/>
<evidence type="ECO:0000313" key="2">
    <source>
        <dbReference type="EMBL" id="CAA9216708.1"/>
    </source>
</evidence>
<sequence>GGGYWRGAGRSGPRCSTSMSPARPAARRAAGRICAWPPGRYAVRPGARRGGSGL</sequence>